<dbReference type="EMBL" id="QSGN01000093">
    <property type="protein sequence ID" value="RHB21814.1"/>
    <property type="molecule type" value="Genomic_DNA"/>
</dbReference>
<protein>
    <recommendedName>
        <fullName evidence="5">DUF2279 domain-containing protein</fullName>
    </recommendedName>
</protein>
<comment type="caution">
    <text evidence="1">The sequence shown here is derived from an EMBL/GenBank/DDBJ whole genome shotgun (WGS) entry which is preliminary data.</text>
</comment>
<evidence type="ECO:0000313" key="2">
    <source>
        <dbReference type="EMBL" id="RHB21814.1"/>
    </source>
</evidence>
<evidence type="ECO:0000313" key="4">
    <source>
        <dbReference type="Proteomes" id="UP000283482"/>
    </source>
</evidence>
<name>A0A3E4UNM3_BACSE</name>
<gene>
    <name evidence="2" type="ORF">DW889_17345</name>
    <name evidence="1" type="ORF">DXC34_10065</name>
</gene>
<dbReference type="Proteomes" id="UP000261223">
    <property type="component" value="Unassembled WGS sequence"/>
</dbReference>
<dbReference type="Proteomes" id="UP000283482">
    <property type="component" value="Unassembled WGS sequence"/>
</dbReference>
<sequence length="81" mass="8891">MVMLDMLLKLNDKLLHFLACLAITLTAGELCAVTAGVTKEAADWMYRKNCKVGSGWDWLDILADAAGIAVGSVLRRLVFDY</sequence>
<evidence type="ECO:0000313" key="3">
    <source>
        <dbReference type="Proteomes" id="UP000261223"/>
    </source>
</evidence>
<evidence type="ECO:0000313" key="1">
    <source>
        <dbReference type="EMBL" id="RGM12973.1"/>
    </source>
</evidence>
<accession>A0A3E4UNM3</accession>
<organism evidence="1 3">
    <name type="scientific">Bacteroides stercoris</name>
    <dbReference type="NCBI Taxonomy" id="46506"/>
    <lineage>
        <taxon>Bacteria</taxon>
        <taxon>Pseudomonadati</taxon>
        <taxon>Bacteroidota</taxon>
        <taxon>Bacteroidia</taxon>
        <taxon>Bacteroidales</taxon>
        <taxon>Bacteroidaceae</taxon>
        <taxon>Bacteroides</taxon>
    </lineage>
</organism>
<dbReference type="EMBL" id="QSSV01000011">
    <property type="protein sequence ID" value="RGM12973.1"/>
    <property type="molecule type" value="Genomic_DNA"/>
</dbReference>
<dbReference type="AlphaFoldDB" id="A0A3E4UNM3"/>
<evidence type="ECO:0008006" key="5">
    <source>
        <dbReference type="Google" id="ProtNLM"/>
    </source>
</evidence>
<reference evidence="3 4" key="1">
    <citation type="submission" date="2018-08" db="EMBL/GenBank/DDBJ databases">
        <title>A genome reference for cultivated species of the human gut microbiota.</title>
        <authorList>
            <person name="Zou Y."/>
            <person name="Xue W."/>
            <person name="Luo G."/>
        </authorList>
    </citation>
    <scope>NUCLEOTIDE SEQUENCE [LARGE SCALE GENOMIC DNA]</scope>
    <source>
        <strain evidence="2 4">AM40-34</strain>
        <strain evidence="1 3">TF03-6</strain>
    </source>
</reference>
<proteinExistence type="predicted"/>